<reference evidence="10 13" key="2">
    <citation type="submission" date="2018-08" db="EMBL/GenBank/DDBJ databases">
        <title>Complete genome of the Arcobacter molluscorum type strain LMG 25693.</title>
        <authorList>
            <person name="Miller W.G."/>
            <person name="Yee E."/>
            <person name="Bono J.L."/>
        </authorList>
    </citation>
    <scope>NUCLEOTIDE SEQUENCE [LARGE SCALE GENOMIC DNA]</scope>
    <source>
        <strain evidence="10 13">CECT 7696</strain>
    </source>
</reference>
<evidence type="ECO:0000313" key="11">
    <source>
        <dbReference type="EMBL" id="PHO17430.1"/>
    </source>
</evidence>
<dbReference type="InterPro" id="IPR036388">
    <property type="entry name" value="WH-like_DNA-bd_sf"/>
</dbReference>
<evidence type="ECO:0000313" key="12">
    <source>
        <dbReference type="Proteomes" id="UP000221222"/>
    </source>
</evidence>
<protein>
    <submittedName>
        <fullName evidence="11">DNA-binding response regulator</fullName>
    </submittedName>
    <submittedName>
        <fullName evidence="10">Two-component system response regulator, putative CusR</fullName>
    </submittedName>
</protein>
<dbReference type="Proteomes" id="UP000262712">
    <property type="component" value="Chromosome"/>
</dbReference>
<dbReference type="SMART" id="SM00862">
    <property type="entry name" value="Trans_reg_C"/>
    <property type="match status" value="1"/>
</dbReference>
<dbReference type="GO" id="GO:0005829">
    <property type="term" value="C:cytosol"/>
    <property type="evidence" value="ECO:0007669"/>
    <property type="project" value="TreeGrafter"/>
</dbReference>
<proteinExistence type="predicted"/>
<evidence type="ECO:0000256" key="5">
    <source>
        <dbReference type="ARBA" id="ARBA00023163"/>
    </source>
</evidence>
<name>A0A2G1DG48_9BACT</name>
<organism evidence="11 12">
    <name type="scientific">Malaciobacter molluscorum LMG 25693</name>
    <dbReference type="NCBI Taxonomy" id="870501"/>
    <lineage>
        <taxon>Bacteria</taxon>
        <taxon>Pseudomonadati</taxon>
        <taxon>Campylobacterota</taxon>
        <taxon>Epsilonproteobacteria</taxon>
        <taxon>Campylobacterales</taxon>
        <taxon>Arcobacteraceae</taxon>
        <taxon>Malaciobacter</taxon>
    </lineage>
</organism>
<dbReference type="Gene3D" id="1.10.10.10">
    <property type="entry name" value="Winged helix-like DNA-binding domain superfamily/Winged helix DNA-binding domain"/>
    <property type="match status" value="1"/>
</dbReference>
<dbReference type="InterPro" id="IPR001867">
    <property type="entry name" value="OmpR/PhoB-type_DNA-bd"/>
</dbReference>
<evidence type="ECO:0000256" key="3">
    <source>
        <dbReference type="ARBA" id="ARBA00023015"/>
    </source>
</evidence>
<keyword evidence="5" id="KW-0804">Transcription</keyword>
<accession>A0A2G1DG48</accession>
<evidence type="ECO:0000256" key="4">
    <source>
        <dbReference type="ARBA" id="ARBA00023125"/>
    </source>
</evidence>
<dbReference type="PROSITE" id="PS51755">
    <property type="entry name" value="OMPR_PHOB"/>
    <property type="match status" value="1"/>
</dbReference>
<dbReference type="GO" id="GO:0006355">
    <property type="term" value="P:regulation of DNA-templated transcription"/>
    <property type="evidence" value="ECO:0007669"/>
    <property type="project" value="InterPro"/>
</dbReference>
<gene>
    <name evidence="10" type="ORF">AMOL_0085</name>
    <name evidence="11" type="ORF">CPU12_10305</name>
</gene>
<dbReference type="Pfam" id="PF00486">
    <property type="entry name" value="Trans_reg_C"/>
    <property type="match status" value="1"/>
</dbReference>
<dbReference type="EMBL" id="CP032098">
    <property type="protein sequence ID" value="AXX91125.1"/>
    <property type="molecule type" value="Genomic_DNA"/>
</dbReference>
<evidence type="ECO:0000313" key="10">
    <source>
        <dbReference type="EMBL" id="AXX91125.1"/>
    </source>
</evidence>
<dbReference type="Pfam" id="PF00072">
    <property type="entry name" value="Response_reg"/>
    <property type="match status" value="1"/>
</dbReference>
<feature type="DNA-binding region" description="OmpR/PhoB-type" evidence="7">
    <location>
        <begin position="123"/>
        <end position="218"/>
    </location>
</feature>
<dbReference type="GO" id="GO:0000976">
    <property type="term" value="F:transcription cis-regulatory region binding"/>
    <property type="evidence" value="ECO:0007669"/>
    <property type="project" value="TreeGrafter"/>
</dbReference>
<dbReference type="SUPFAM" id="SSF52172">
    <property type="entry name" value="CheY-like"/>
    <property type="match status" value="1"/>
</dbReference>
<dbReference type="InterPro" id="IPR001789">
    <property type="entry name" value="Sig_transdc_resp-reg_receiver"/>
</dbReference>
<dbReference type="GO" id="GO:0000156">
    <property type="term" value="F:phosphorelay response regulator activity"/>
    <property type="evidence" value="ECO:0007669"/>
    <property type="project" value="TreeGrafter"/>
</dbReference>
<dbReference type="CDD" id="cd00383">
    <property type="entry name" value="trans_reg_C"/>
    <property type="match status" value="1"/>
</dbReference>
<reference evidence="11 12" key="1">
    <citation type="submission" date="2017-09" db="EMBL/GenBank/DDBJ databases">
        <title>Arcobacter canalis sp. nov., a new species isolated from a water canal contaminated with urban sewage.</title>
        <authorList>
            <person name="Perez-Cataluna A."/>
            <person name="Salas-Masso N."/>
            <person name="Figueras M.J."/>
        </authorList>
    </citation>
    <scope>NUCLEOTIDE SEQUENCE [LARGE SCALE GENOMIC DNA]</scope>
    <source>
        <strain evidence="11 12">F98-3</strain>
    </source>
</reference>
<dbReference type="PROSITE" id="PS50110">
    <property type="entry name" value="RESPONSE_REGULATORY"/>
    <property type="match status" value="1"/>
</dbReference>
<evidence type="ECO:0000256" key="7">
    <source>
        <dbReference type="PROSITE-ProRule" id="PRU01091"/>
    </source>
</evidence>
<dbReference type="SMART" id="SM00448">
    <property type="entry name" value="REC"/>
    <property type="match status" value="1"/>
</dbReference>
<feature type="domain" description="Response regulatory" evidence="8">
    <location>
        <begin position="2"/>
        <end position="116"/>
    </location>
</feature>
<dbReference type="EMBL" id="NXFY01000017">
    <property type="protein sequence ID" value="PHO17430.1"/>
    <property type="molecule type" value="Genomic_DNA"/>
</dbReference>
<dbReference type="KEGG" id="amol:AMOL_0085"/>
<dbReference type="InterPro" id="IPR011006">
    <property type="entry name" value="CheY-like_superfamily"/>
</dbReference>
<evidence type="ECO:0000256" key="2">
    <source>
        <dbReference type="ARBA" id="ARBA00023012"/>
    </source>
</evidence>
<evidence type="ECO:0000313" key="13">
    <source>
        <dbReference type="Proteomes" id="UP000262712"/>
    </source>
</evidence>
<evidence type="ECO:0000259" key="8">
    <source>
        <dbReference type="PROSITE" id="PS50110"/>
    </source>
</evidence>
<dbReference type="PANTHER" id="PTHR48111">
    <property type="entry name" value="REGULATOR OF RPOS"/>
    <property type="match status" value="1"/>
</dbReference>
<keyword evidence="2" id="KW-0902">Two-component regulatory system</keyword>
<evidence type="ECO:0000256" key="1">
    <source>
        <dbReference type="ARBA" id="ARBA00022553"/>
    </source>
</evidence>
<feature type="modified residue" description="4-aspartylphosphate" evidence="6">
    <location>
        <position position="51"/>
    </location>
</feature>
<dbReference type="PANTHER" id="PTHR48111:SF21">
    <property type="entry name" value="DNA-BINDING DUAL MASTER TRANSCRIPTIONAL REGULATOR RPAA"/>
    <property type="match status" value="1"/>
</dbReference>
<evidence type="ECO:0000259" key="9">
    <source>
        <dbReference type="PROSITE" id="PS51755"/>
    </source>
</evidence>
<keyword evidence="3" id="KW-0805">Transcription regulation</keyword>
<keyword evidence="12" id="KW-1185">Reference proteome</keyword>
<feature type="domain" description="OmpR/PhoB-type" evidence="9">
    <location>
        <begin position="123"/>
        <end position="218"/>
    </location>
</feature>
<dbReference type="RefSeq" id="WP_099343035.1">
    <property type="nucleotide sequence ID" value="NZ_CP032098.1"/>
</dbReference>
<evidence type="ECO:0000256" key="6">
    <source>
        <dbReference type="PROSITE-ProRule" id="PRU00169"/>
    </source>
</evidence>
<dbReference type="InterPro" id="IPR039420">
    <property type="entry name" value="WalR-like"/>
</dbReference>
<dbReference type="AlphaFoldDB" id="A0A2G1DG48"/>
<sequence>MKILLLEDDLILNEIITEYLESKDFEVTSTYDGEDALTQLFSTIYDLVLLDVNVPNINGFEILQRLRDEGITTPSIFITSLNQIDDLKKGFDIGCNDYIKKPFELEELGLRIENIKKTFNIEANTIQIDKDIILNTKDYMLNNDGIIHNLPQKEAKILIYLVNNANKVVTHEELTSNIWGYEETPTSSTIRTYIKNLRKILSEDYIQTKKGVGYSFNKK</sequence>
<keyword evidence="1 6" id="KW-0597">Phosphoprotein</keyword>
<dbReference type="Gene3D" id="3.40.50.2300">
    <property type="match status" value="1"/>
</dbReference>
<dbReference type="Proteomes" id="UP000221222">
    <property type="component" value="Unassembled WGS sequence"/>
</dbReference>
<keyword evidence="4 7" id="KW-0238">DNA-binding</keyword>
<dbReference type="GO" id="GO:0032993">
    <property type="term" value="C:protein-DNA complex"/>
    <property type="evidence" value="ECO:0007669"/>
    <property type="project" value="TreeGrafter"/>
</dbReference>